<organism evidence="1 2">
    <name type="scientific">Parapedobacter pyrenivorans</name>
    <dbReference type="NCBI Taxonomy" id="1305674"/>
    <lineage>
        <taxon>Bacteria</taxon>
        <taxon>Pseudomonadati</taxon>
        <taxon>Bacteroidota</taxon>
        <taxon>Sphingobacteriia</taxon>
        <taxon>Sphingobacteriales</taxon>
        <taxon>Sphingobacteriaceae</taxon>
        <taxon>Parapedobacter</taxon>
    </lineage>
</organism>
<keyword evidence="2" id="KW-1185">Reference proteome</keyword>
<evidence type="ECO:0008006" key="3">
    <source>
        <dbReference type="Google" id="ProtNLM"/>
    </source>
</evidence>
<dbReference type="RefSeq" id="WP_188506399.1">
    <property type="nucleotide sequence ID" value="NZ_BMER01000002.1"/>
</dbReference>
<comment type="caution">
    <text evidence="1">The sequence shown here is derived from an EMBL/GenBank/DDBJ whole genome shotgun (WGS) entry which is preliminary data.</text>
</comment>
<name>A0A917HUP6_9SPHI</name>
<evidence type="ECO:0000313" key="1">
    <source>
        <dbReference type="EMBL" id="GGG89841.1"/>
    </source>
</evidence>
<sequence length="203" mass="23816">MKPINMPEHYTAIHDTLLPFFDIPEERRAQVANELFPRARIYHTTRYQLLEDPGVAEDGQFMLVLQGLADSYYRCGFTGKLWGRHVYYRRDPIFAPESYCRGEARTDYIRALEPSTVLSISYTSLRALAERHSEVKAKLQLLRVRNTQHLLDYNLRNTLPADARIRAFLEKHPTLPHRTTASVCAMHNHMSRYWYSKTIKEMT</sequence>
<dbReference type="Gene3D" id="2.60.120.10">
    <property type="entry name" value="Jelly Rolls"/>
    <property type="match status" value="1"/>
</dbReference>
<protein>
    <recommendedName>
        <fullName evidence="3">cAMP-binding domain of CRP or a regulatory subunit of cAMP-dependent protein kinases</fullName>
    </recommendedName>
</protein>
<evidence type="ECO:0000313" key="2">
    <source>
        <dbReference type="Proteomes" id="UP000660862"/>
    </source>
</evidence>
<gene>
    <name evidence="1" type="ORF">GCM10007415_25160</name>
</gene>
<reference evidence="1" key="2">
    <citation type="submission" date="2020-09" db="EMBL/GenBank/DDBJ databases">
        <authorList>
            <person name="Sun Q."/>
            <person name="Zhou Y."/>
        </authorList>
    </citation>
    <scope>NUCLEOTIDE SEQUENCE</scope>
    <source>
        <strain evidence="1">CGMCC 1.12195</strain>
    </source>
</reference>
<dbReference type="InterPro" id="IPR014710">
    <property type="entry name" value="RmlC-like_jellyroll"/>
</dbReference>
<dbReference type="SUPFAM" id="SSF51206">
    <property type="entry name" value="cAMP-binding domain-like"/>
    <property type="match status" value="1"/>
</dbReference>
<accession>A0A917HUP6</accession>
<dbReference type="AlphaFoldDB" id="A0A917HUP6"/>
<dbReference type="InterPro" id="IPR018490">
    <property type="entry name" value="cNMP-bd_dom_sf"/>
</dbReference>
<dbReference type="Proteomes" id="UP000660862">
    <property type="component" value="Unassembled WGS sequence"/>
</dbReference>
<proteinExistence type="predicted"/>
<reference evidence="1" key="1">
    <citation type="journal article" date="2014" name="Int. J. Syst. Evol. Microbiol.">
        <title>Complete genome sequence of Corynebacterium casei LMG S-19264T (=DSM 44701T), isolated from a smear-ripened cheese.</title>
        <authorList>
            <consortium name="US DOE Joint Genome Institute (JGI-PGF)"/>
            <person name="Walter F."/>
            <person name="Albersmeier A."/>
            <person name="Kalinowski J."/>
            <person name="Ruckert C."/>
        </authorList>
    </citation>
    <scope>NUCLEOTIDE SEQUENCE</scope>
    <source>
        <strain evidence="1">CGMCC 1.12195</strain>
    </source>
</reference>
<dbReference type="EMBL" id="BMER01000002">
    <property type="protein sequence ID" value="GGG89841.1"/>
    <property type="molecule type" value="Genomic_DNA"/>
</dbReference>